<evidence type="ECO:0000313" key="3">
    <source>
        <dbReference type="Proteomes" id="UP000188268"/>
    </source>
</evidence>
<sequence length="62" mass="7101">IFLIQMKERDQRRGFNMSTSSAKKVAAAWLQYFESKEFEHQEAARNGTKKADASIASKGHLR</sequence>
<dbReference type="OrthoDB" id="1723131at2759"/>
<organism evidence="2 3">
    <name type="scientific">Corchorus capsularis</name>
    <name type="common">Jute</name>
    <dbReference type="NCBI Taxonomy" id="210143"/>
    <lineage>
        <taxon>Eukaryota</taxon>
        <taxon>Viridiplantae</taxon>
        <taxon>Streptophyta</taxon>
        <taxon>Embryophyta</taxon>
        <taxon>Tracheophyta</taxon>
        <taxon>Spermatophyta</taxon>
        <taxon>Magnoliopsida</taxon>
        <taxon>eudicotyledons</taxon>
        <taxon>Gunneridae</taxon>
        <taxon>Pentapetalae</taxon>
        <taxon>rosids</taxon>
        <taxon>malvids</taxon>
        <taxon>Malvales</taxon>
        <taxon>Malvaceae</taxon>
        <taxon>Grewioideae</taxon>
        <taxon>Apeibeae</taxon>
        <taxon>Corchorus</taxon>
    </lineage>
</organism>
<keyword evidence="3" id="KW-1185">Reference proteome</keyword>
<protein>
    <submittedName>
        <fullName evidence="2">Uncharacterized protein</fullName>
    </submittedName>
</protein>
<dbReference type="Gramene" id="OMO65956">
    <property type="protein sequence ID" value="OMO65956"/>
    <property type="gene ID" value="CCACVL1_21326"/>
</dbReference>
<name>A0A1R3H6V4_COCAP</name>
<reference evidence="2 3" key="1">
    <citation type="submission" date="2013-09" db="EMBL/GenBank/DDBJ databases">
        <title>Corchorus capsularis genome sequencing.</title>
        <authorList>
            <person name="Alam M."/>
            <person name="Haque M.S."/>
            <person name="Islam M.S."/>
            <person name="Emdad E.M."/>
            <person name="Islam M.M."/>
            <person name="Ahmed B."/>
            <person name="Halim A."/>
            <person name="Hossen Q.M.M."/>
            <person name="Hossain M.Z."/>
            <person name="Ahmed R."/>
            <person name="Khan M.M."/>
            <person name="Islam R."/>
            <person name="Rashid M.M."/>
            <person name="Khan S.A."/>
            <person name="Rahman M.S."/>
            <person name="Alam M."/>
        </authorList>
    </citation>
    <scope>NUCLEOTIDE SEQUENCE [LARGE SCALE GENOMIC DNA]</scope>
    <source>
        <strain evidence="3">cv. CVL-1</strain>
        <tissue evidence="2">Whole seedling</tissue>
    </source>
</reference>
<comment type="caution">
    <text evidence="2">The sequence shown here is derived from an EMBL/GenBank/DDBJ whole genome shotgun (WGS) entry which is preliminary data.</text>
</comment>
<proteinExistence type="predicted"/>
<dbReference type="EMBL" id="AWWV01012578">
    <property type="protein sequence ID" value="OMO65956.1"/>
    <property type="molecule type" value="Genomic_DNA"/>
</dbReference>
<accession>A0A1R3H6V4</accession>
<gene>
    <name evidence="2" type="ORF">CCACVL1_21326</name>
</gene>
<dbReference type="AlphaFoldDB" id="A0A1R3H6V4"/>
<dbReference type="Proteomes" id="UP000188268">
    <property type="component" value="Unassembled WGS sequence"/>
</dbReference>
<evidence type="ECO:0000256" key="1">
    <source>
        <dbReference type="SAM" id="MobiDB-lite"/>
    </source>
</evidence>
<dbReference type="STRING" id="210143.A0A1R3H6V4"/>
<evidence type="ECO:0000313" key="2">
    <source>
        <dbReference type="EMBL" id="OMO65956.1"/>
    </source>
</evidence>
<feature type="region of interest" description="Disordered" evidence="1">
    <location>
        <begin position="41"/>
        <end position="62"/>
    </location>
</feature>
<feature type="non-terminal residue" evidence="2">
    <location>
        <position position="1"/>
    </location>
</feature>